<reference evidence="2" key="1">
    <citation type="submission" date="2016-10" db="EMBL/GenBank/DDBJ databases">
        <authorList>
            <person name="Varghese N."/>
            <person name="Submissions S."/>
        </authorList>
    </citation>
    <scope>NUCLEOTIDE SEQUENCE [LARGE SCALE GENOMIC DNA]</scope>
    <source>
        <strain evidence="2">DSM 25329</strain>
    </source>
</reference>
<dbReference type="InterPro" id="IPR040442">
    <property type="entry name" value="Pyrv_kinase-like_dom_sf"/>
</dbReference>
<dbReference type="Pfam" id="PF13714">
    <property type="entry name" value="PEP_mutase"/>
    <property type="match status" value="1"/>
</dbReference>
<dbReference type="CDD" id="cd00377">
    <property type="entry name" value="ICL_PEPM"/>
    <property type="match status" value="1"/>
</dbReference>
<dbReference type="PANTHER" id="PTHR42905">
    <property type="entry name" value="PHOSPHOENOLPYRUVATE CARBOXYLASE"/>
    <property type="match status" value="1"/>
</dbReference>
<dbReference type="GO" id="GO:0016829">
    <property type="term" value="F:lyase activity"/>
    <property type="evidence" value="ECO:0007669"/>
    <property type="project" value="UniProtKB-KW"/>
</dbReference>
<dbReference type="Proteomes" id="UP000198748">
    <property type="component" value="Unassembled WGS sequence"/>
</dbReference>
<dbReference type="InterPro" id="IPR015813">
    <property type="entry name" value="Pyrv/PenolPyrv_kinase-like_dom"/>
</dbReference>
<dbReference type="RefSeq" id="WP_090157382.1">
    <property type="nucleotide sequence ID" value="NZ_FNAN01000029.1"/>
</dbReference>
<dbReference type="SUPFAM" id="SSF51621">
    <property type="entry name" value="Phosphoenolpyruvate/pyruvate domain"/>
    <property type="match status" value="1"/>
</dbReference>
<sequence length="256" mass="28305">MSHFETFSQLHQQTEPFLLGNIWDVNSAHIFEAAGYKAIGTSSQALATAFGYDDGENLPFDTILRVARRVTETVKIPFTVDIEGGYSNTAARIAEHIKQLYEAGVAGVNLEDTVAKPTRQLRAADEFKNLLTDIVNRLEQGNIKVFLNIRTDPFLLGLPNALDETISRINMYANTGIHGIFVPCVTRAQDIQIITAETTLPINVMCMPALPDFNTLQSLNVRRISMGPFLFNKMASQTSILAKNVVEAQNFAPLFA</sequence>
<evidence type="ECO:0000313" key="2">
    <source>
        <dbReference type="Proteomes" id="UP000198748"/>
    </source>
</evidence>
<dbReference type="InterPro" id="IPR039556">
    <property type="entry name" value="ICL/PEPM"/>
</dbReference>
<accession>A0A1G7ZUT4</accession>
<gene>
    <name evidence="1" type="ORF">SAMN04487996_1295</name>
</gene>
<dbReference type="STRING" id="659014.SAMN04487996_1295"/>
<dbReference type="PANTHER" id="PTHR42905:SF16">
    <property type="entry name" value="CARBOXYPHOSPHONOENOLPYRUVATE PHOSPHONOMUTASE-LIKE PROTEIN (AFU_ORTHOLOGUE AFUA_5G07230)"/>
    <property type="match status" value="1"/>
</dbReference>
<dbReference type="EMBL" id="FNAN01000029">
    <property type="protein sequence ID" value="SDH11910.1"/>
    <property type="molecule type" value="Genomic_DNA"/>
</dbReference>
<dbReference type="OrthoDB" id="9780430at2"/>
<organism evidence="1 2">
    <name type="scientific">Dyadobacter soli</name>
    <dbReference type="NCBI Taxonomy" id="659014"/>
    <lineage>
        <taxon>Bacteria</taxon>
        <taxon>Pseudomonadati</taxon>
        <taxon>Bacteroidota</taxon>
        <taxon>Cytophagia</taxon>
        <taxon>Cytophagales</taxon>
        <taxon>Spirosomataceae</taxon>
        <taxon>Dyadobacter</taxon>
    </lineage>
</organism>
<keyword evidence="2" id="KW-1185">Reference proteome</keyword>
<keyword evidence="1" id="KW-0456">Lyase</keyword>
<dbReference type="AlphaFoldDB" id="A0A1G7ZUT4"/>
<dbReference type="Gene3D" id="3.20.20.60">
    <property type="entry name" value="Phosphoenolpyruvate-binding domains"/>
    <property type="match status" value="1"/>
</dbReference>
<protein>
    <submittedName>
        <fullName evidence="1">2-Methylisocitrate lyase, PEP mutase family</fullName>
    </submittedName>
</protein>
<name>A0A1G7ZUT4_9BACT</name>
<proteinExistence type="predicted"/>
<evidence type="ECO:0000313" key="1">
    <source>
        <dbReference type="EMBL" id="SDH11910.1"/>
    </source>
</evidence>